<evidence type="ECO:0000256" key="1">
    <source>
        <dbReference type="ARBA" id="ARBA00004123"/>
    </source>
</evidence>
<dbReference type="GO" id="GO:0005657">
    <property type="term" value="C:replication fork"/>
    <property type="evidence" value="ECO:0007669"/>
    <property type="project" value="TreeGrafter"/>
</dbReference>
<dbReference type="InterPro" id="IPR027417">
    <property type="entry name" value="P-loop_NTPase"/>
</dbReference>
<sequence>MQKLKADDIIYLSESVIRALTQNRIKTLVEFLQEDISKLATITKLNLPQILAIRNEIFAKYSAPVLSYITELCGLADSGKTQLCFQLSINCARKSNNAGEVSTTAKDTFTEKRNRCLGRYWQQIPYLVLLLEKSQENNAVENGSQIDLSVIKSNNVERETNQCSLNISGLGVT</sequence>
<dbReference type="GO" id="GO:0033063">
    <property type="term" value="C:Rad51B-Rad51C-Rad51D-XRCC2 complex"/>
    <property type="evidence" value="ECO:0007669"/>
    <property type="project" value="TreeGrafter"/>
</dbReference>
<evidence type="ECO:0000313" key="5">
    <source>
        <dbReference type="Proteomes" id="UP000037510"/>
    </source>
</evidence>
<dbReference type="PANTHER" id="PTHR46457">
    <property type="entry name" value="DNA REPAIR PROTEIN RAD51 HOMOLOG 4"/>
    <property type="match status" value="1"/>
</dbReference>
<evidence type="ECO:0000259" key="3">
    <source>
        <dbReference type="Pfam" id="PF21794"/>
    </source>
</evidence>
<dbReference type="PANTHER" id="PTHR46457:SF1">
    <property type="entry name" value="DNA REPAIR PROTEIN RAD51 HOMOLOG 4"/>
    <property type="match status" value="1"/>
</dbReference>
<gene>
    <name evidence="4" type="ORF">OBRU01_08943</name>
</gene>
<dbReference type="GO" id="GO:0000400">
    <property type="term" value="F:four-way junction DNA binding"/>
    <property type="evidence" value="ECO:0007669"/>
    <property type="project" value="TreeGrafter"/>
</dbReference>
<protein>
    <submittedName>
        <fullName evidence="4">Rad51A protein</fullName>
    </submittedName>
</protein>
<dbReference type="GO" id="GO:0008094">
    <property type="term" value="F:ATP-dependent activity, acting on DNA"/>
    <property type="evidence" value="ECO:0007669"/>
    <property type="project" value="TreeGrafter"/>
</dbReference>
<accession>A0A0L7LGQ2</accession>
<organism evidence="4 5">
    <name type="scientific">Operophtera brumata</name>
    <name type="common">Winter moth</name>
    <name type="synonym">Phalaena brumata</name>
    <dbReference type="NCBI Taxonomy" id="104452"/>
    <lineage>
        <taxon>Eukaryota</taxon>
        <taxon>Metazoa</taxon>
        <taxon>Ecdysozoa</taxon>
        <taxon>Arthropoda</taxon>
        <taxon>Hexapoda</taxon>
        <taxon>Insecta</taxon>
        <taxon>Pterygota</taxon>
        <taxon>Neoptera</taxon>
        <taxon>Endopterygota</taxon>
        <taxon>Lepidoptera</taxon>
        <taxon>Glossata</taxon>
        <taxon>Ditrysia</taxon>
        <taxon>Geometroidea</taxon>
        <taxon>Geometridae</taxon>
        <taxon>Larentiinae</taxon>
        <taxon>Operophtera</taxon>
    </lineage>
</organism>
<evidence type="ECO:0000256" key="2">
    <source>
        <dbReference type="ARBA" id="ARBA00023242"/>
    </source>
</evidence>
<comment type="caution">
    <text evidence="4">The sequence shown here is derived from an EMBL/GenBank/DDBJ whole genome shotgun (WGS) entry which is preliminary data.</text>
</comment>
<proteinExistence type="predicted"/>
<dbReference type="GO" id="GO:0007131">
    <property type="term" value="P:reciprocal meiotic recombination"/>
    <property type="evidence" value="ECO:0007669"/>
    <property type="project" value="TreeGrafter"/>
</dbReference>
<dbReference type="Proteomes" id="UP000037510">
    <property type="component" value="Unassembled WGS sequence"/>
</dbReference>
<reference evidence="4 5" key="1">
    <citation type="journal article" date="2015" name="Genome Biol. Evol.">
        <title>The genome of winter moth (Operophtera brumata) provides a genomic perspective on sexual dimorphism and phenology.</title>
        <authorList>
            <person name="Derks M.F."/>
            <person name="Smit S."/>
            <person name="Salis L."/>
            <person name="Schijlen E."/>
            <person name="Bossers A."/>
            <person name="Mateman C."/>
            <person name="Pijl A.S."/>
            <person name="de Ridder D."/>
            <person name="Groenen M.A."/>
            <person name="Visser M.E."/>
            <person name="Megens H.J."/>
        </authorList>
    </citation>
    <scope>NUCLEOTIDE SEQUENCE [LARGE SCALE GENOMIC DNA]</scope>
    <source>
        <strain evidence="4">WM2013NL</strain>
        <tissue evidence="4">Head and thorax</tissue>
    </source>
</reference>
<dbReference type="InterPro" id="IPR048943">
    <property type="entry name" value="RAD51D_N"/>
</dbReference>
<dbReference type="GO" id="GO:0000723">
    <property type="term" value="P:telomere maintenance"/>
    <property type="evidence" value="ECO:0007669"/>
    <property type="project" value="TreeGrafter"/>
</dbReference>
<feature type="domain" description="RAD51D N-terminal" evidence="3">
    <location>
        <begin position="2"/>
        <end position="55"/>
    </location>
</feature>
<keyword evidence="5" id="KW-1185">Reference proteome</keyword>
<dbReference type="EMBL" id="JTDY01001200">
    <property type="protein sequence ID" value="KOB74564.1"/>
    <property type="molecule type" value="Genomic_DNA"/>
</dbReference>
<dbReference type="GO" id="GO:0000724">
    <property type="term" value="P:double-strand break repair via homologous recombination"/>
    <property type="evidence" value="ECO:0007669"/>
    <property type="project" value="TreeGrafter"/>
</dbReference>
<dbReference type="AlphaFoldDB" id="A0A0L7LGQ2"/>
<comment type="subcellular location">
    <subcellularLocation>
        <location evidence="1">Nucleus</location>
    </subcellularLocation>
</comment>
<dbReference type="GO" id="GO:0005815">
    <property type="term" value="C:microtubule organizing center"/>
    <property type="evidence" value="ECO:0007669"/>
    <property type="project" value="TreeGrafter"/>
</dbReference>
<dbReference type="InterPro" id="IPR051988">
    <property type="entry name" value="HRR_RAD51_Paralog"/>
</dbReference>
<evidence type="ECO:0000313" key="4">
    <source>
        <dbReference type="EMBL" id="KOB74564.1"/>
    </source>
</evidence>
<dbReference type="Pfam" id="PF21794">
    <property type="entry name" value="RAD51D_N"/>
    <property type="match status" value="1"/>
</dbReference>
<dbReference type="GO" id="GO:0003697">
    <property type="term" value="F:single-stranded DNA binding"/>
    <property type="evidence" value="ECO:0007669"/>
    <property type="project" value="TreeGrafter"/>
</dbReference>
<dbReference type="Gene3D" id="3.40.50.300">
    <property type="entry name" value="P-loop containing nucleotide triphosphate hydrolases"/>
    <property type="match status" value="1"/>
</dbReference>
<dbReference type="GO" id="GO:0042148">
    <property type="term" value="P:DNA strand invasion"/>
    <property type="evidence" value="ECO:0007669"/>
    <property type="project" value="TreeGrafter"/>
</dbReference>
<keyword evidence="2" id="KW-0539">Nucleus</keyword>
<name>A0A0L7LGQ2_OPEBR</name>